<feature type="transmembrane region" description="Helical" evidence="1">
    <location>
        <begin position="148"/>
        <end position="167"/>
    </location>
</feature>
<evidence type="ECO:0000313" key="2">
    <source>
        <dbReference type="EMBL" id="GGH35625.1"/>
    </source>
</evidence>
<proteinExistence type="predicted"/>
<keyword evidence="1" id="KW-0812">Transmembrane</keyword>
<dbReference type="Proteomes" id="UP000659344">
    <property type="component" value="Unassembled WGS sequence"/>
</dbReference>
<feature type="transmembrane region" description="Helical" evidence="1">
    <location>
        <begin position="59"/>
        <end position="82"/>
    </location>
</feature>
<gene>
    <name evidence="2" type="primary">mrsG</name>
    <name evidence="2" type="ORF">GCM10008013_42010</name>
</gene>
<keyword evidence="1" id="KW-1133">Transmembrane helix</keyword>
<feature type="transmembrane region" description="Helical" evidence="1">
    <location>
        <begin position="174"/>
        <end position="192"/>
    </location>
</feature>
<accession>A0ABQ1YT64</accession>
<dbReference type="EMBL" id="BMFT01000004">
    <property type="protein sequence ID" value="GGH35625.1"/>
    <property type="molecule type" value="Genomic_DNA"/>
</dbReference>
<evidence type="ECO:0000256" key="1">
    <source>
        <dbReference type="SAM" id="Phobius"/>
    </source>
</evidence>
<name>A0ABQ1YT64_9BACL</name>
<keyword evidence="1" id="KW-0472">Membrane</keyword>
<feature type="transmembrane region" description="Helical" evidence="1">
    <location>
        <begin position="20"/>
        <end position="39"/>
    </location>
</feature>
<organism evidence="2 3">
    <name type="scientific">Paenibacillus segetis</name>
    <dbReference type="NCBI Taxonomy" id="1325360"/>
    <lineage>
        <taxon>Bacteria</taxon>
        <taxon>Bacillati</taxon>
        <taxon>Bacillota</taxon>
        <taxon>Bacilli</taxon>
        <taxon>Bacillales</taxon>
        <taxon>Paenibacillaceae</taxon>
        <taxon>Paenibacillus</taxon>
    </lineage>
</organism>
<feature type="transmembrane region" description="Helical" evidence="1">
    <location>
        <begin position="103"/>
        <end position="136"/>
    </location>
</feature>
<dbReference type="RefSeq" id="WP_188541848.1">
    <property type="nucleotide sequence ID" value="NZ_BMFT01000004.1"/>
</dbReference>
<dbReference type="CDD" id="cd21809">
    <property type="entry name" value="ABC-2_lan_permease-like"/>
    <property type="match status" value="1"/>
</dbReference>
<comment type="caution">
    <text evidence="2">The sequence shown here is derived from an EMBL/GenBank/DDBJ whole genome shotgun (WGS) entry which is preliminary data.</text>
</comment>
<reference evidence="3" key="1">
    <citation type="journal article" date="2019" name="Int. J. Syst. Evol. Microbiol.">
        <title>The Global Catalogue of Microorganisms (GCM) 10K type strain sequencing project: providing services to taxonomists for standard genome sequencing and annotation.</title>
        <authorList>
            <consortium name="The Broad Institute Genomics Platform"/>
            <consortium name="The Broad Institute Genome Sequencing Center for Infectious Disease"/>
            <person name="Wu L."/>
            <person name="Ma J."/>
        </authorList>
    </citation>
    <scope>NUCLEOTIDE SEQUENCE [LARGE SCALE GENOMIC DNA]</scope>
    <source>
        <strain evidence="3">CGMCC 1.12769</strain>
    </source>
</reference>
<sequence length="238" mass="26265">MMIRSLSADFLKIRKKGIWFLVFLAPIGIIAMQALNFGLRFDYMKQQYADDLWGGLITNISFFVPISLYLGCTLIASLVANVEHQMSSWKQLLALPISRTAVFSAKFTLCVILLSVSCILLSLATIILGLAFGFGFSFPLIADTIKLGFFPFFAALPMLALQLWLSLSFRNQALPVSLGVTAALVSPFAGTLSEWFPLNWPAMGYAGPNNAWFISAGLCLGFIIMFIGLVHFNRKDVD</sequence>
<protein>
    <submittedName>
        <fullName evidence="2">ABC transporter permease</fullName>
    </submittedName>
</protein>
<evidence type="ECO:0000313" key="3">
    <source>
        <dbReference type="Proteomes" id="UP000659344"/>
    </source>
</evidence>
<feature type="transmembrane region" description="Helical" evidence="1">
    <location>
        <begin position="212"/>
        <end position="232"/>
    </location>
</feature>
<keyword evidence="3" id="KW-1185">Reference proteome</keyword>
<dbReference type="Pfam" id="PF12730">
    <property type="entry name" value="ABC2_membrane_4"/>
    <property type="match status" value="1"/>
</dbReference>